<accession>A0ABZ0QTB6</accession>
<dbReference type="InterPro" id="IPR018376">
    <property type="entry name" value="Enoyl-CoA_hyd/isom_CS"/>
</dbReference>
<proteinExistence type="inferred from homology"/>
<evidence type="ECO:0000313" key="4">
    <source>
        <dbReference type="Proteomes" id="UP001304683"/>
    </source>
</evidence>
<dbReference type="Gene3D" id="3.90.226.10">
    <property type="entry name" value="2-enoyl-CoA Hydratase, Chain A, domain 1"/>
    <property type="match status" value="1"/>
</dbReference>
<dbReference type="EMBL" id="CP132508">
    <property type="protein sequence ID" value="WPD20064.1"/>
    <property type="molecule type" value="Genomic_DNA"/>
</dbReference>
<protein>
    <submittedName>
        <fullName evidence="3">Enoyl-CoA hydratase/isomerase family protein</fullName>
    </submittedName>
</protein>
<dbReference type="PROSITE" id="PS00166">
    <property type="entry name" value="ENOYL_COA_HYDRATASE"/>
    <property type="match status" value="1"/>
</dbReference>
<dbReference type="Proteomes" id="UP001304683">
    <property type="component" value="Chromosome"/>
</dbReference>
<reference evidence="3 4" key="1">
    <citation type="submission" date="2023-08" db="EMBL/GenBank/DDBJ databases">
        <title>Genome sequence of Thermaerobacter compostii strain Ins1, a spore-forming filamentous bacterium isolated from a deep geothermal reservoir.</title>
        <authorList>
            <person name="Bregnard D."/>
            <person name="Gonzalez D."/>
            <person name="Junier P."/>
        </authorList>
    </citation>
    <scope>NUCLEOTIDE SEQUENCE [LARGE SCALE GENOMIC DNA]</scope>
    <source>
        <strain evidence="3 4">Ins1</strain>
    </source>
</reference>
<comment type="similarity">
    <text evidence="1 2">Belongs to the enoyl-CoA hydratase/isomerase family.</text>
</comment>
<dbReference type="RefSeq" id="WP_135225394.1">
    <property type="nucleotide sequence ID" value="NZ_CP132508.1"/>
</dbReference>
<dbReference type="InterPro" id="IPR001753">
    <property type="entry name" value="Enoyl-CoA_hydra/iso"/>
</dbReference>
<dbReference type="SUPFAM" id="SSF52096">
    <property type="entry name" value="ClpP/crotonase"/>
    <property type="match status" value="1"/>
</dbReference>
<dbReference type="Gene3D" id="1.10.12.10">
    <property type="entry name" value="Lyase 2-enoyl-coa Hydratase, Chain A, domain 2"/>
    <property type="match status" value="1"/>
</dbReference>
<keyword evidence="4" id="KW-1185">Reference proteome</keyword>
<organism evidence="3 4">
    <name type="scientific">Thermaerobacter composti</name>
    <dbReference type="NCBI Taxonomy" id="554949"/>
    <lineage>
        <taxon>Bacteria</taxon>
        <taxon>Bacillati</taxon>
        <taxon>Bacillota</taxon>
        <taxon>Clostridia</taxon>
        <taxon>Eubacteriales</taxon>
        <taxon>Clostridiales Family XVII. Incertae Sedis</taxon>
        <taxon>Thermaerobacter</taxon>
    </lineage>
</organism>
<dbReference type="InterPro" id="IPR029045">
    <property type="entry name" value="ClpP/crotonase-like_dom_sf"/>
</dbReference>
<dbReference type="CDD" id="cd06558">
    <property type="entry name" value="crotonase-like"/>
    <property type="match status" value="1"/>
</dbReference>
<dbReference type="PANTHER" id="PTHR43459">
    <property type="entry name" value="ENOYL-COA HYDRATASE"/>
    <property type="match status" value="1"/>
</dbReference>
<dbReference type="Pfam" id="PF00378">
    <property type="entry name" value="ECH_1"/>
    <property type="match status" value="1"/>
</dbReference>
<gene>
    <name evidence="3" type="ORF">Q5761_05340</name>
</gene>
<dbReference type="NCBIfam" id="NF005595">
    <property type="entry name" value="PRK07327.1"/>
    <property type="match status" value="1"/>
</dbReference>
<name>A0ABZ0QTB6_9FIRM</name>
<evidence type="ECO:0000256" key="1">
    <source>
        <dbReference type="ARBA" id="ARBA00005254"/>
    </source>
</evidence>
<dbReference type="InterPro" id="IPR014748">
    <property type="entry name" value="Enoyl-CoA_hydra_C"/>
</dbReference>
<evidence type="ECO:0000256" key="2">
    <source>
        <dbReference type="RuleBase" id="RU003707"/>
    </source>
</evidence>
<evidence type="ECO:0000313" key="3">
    <source>
        <dbReference type="EMBL" id="WPD20064.1"/>
    </source>
</evidence>
<sequence>MSAWWARYGRLRLAWAEPGILEVVLERPETLNSVDAETHSELTRIWRDLDEDPAVRVVLVRGAGKAFSAGGDFRLVEAIIQDPKTRVRVWKEARDLVYNVIDCSKPIVSAIEGPAVGAGLAVALLADISVAARSARLLDGHVRLGVAAGDHAAIIWPLLIGMAKAKYHLLLNEPLTGEQAERMGLVSLCVDDGQAREAALSIARRLAEGSPTALRWTKYALNNWLRWAGPIFDTSTALEFLGFTLPDAEEGLASLRAKRPPRFGSESPL</sequence>
<dbReference type="PANTHER" id="PTHR43459:SF3">
    <property type="entry name" value="ENOYL-COA HYDRATASE ECHA15 (ENOYL HYDRASE) (UNSATURATED ACYL-COA HYDRATASE) (CROTONASE)-RELATED"/>
    <property type="match status" value="1"/>
</dbReference>